<name>A0AAU8HZS6_9CAUD</name>
<dbReference type="EMBL" id="PP895363">
    <property type="protein sequence ID" value="XCI78173.1"/>
    <property type="molecule type" value="Genomic_DNA"/>
</dbReference>
<reference evidence="1" key="1">
    <citation type="submission" date="2024-06" db="EMBL/GenBank/DDBJ databases">
        <title>High activity and specificity of bacteriophage cocktails against carbapenem-resistant Klebsiella pneumoniae belonging to high-risk clones CG258 and ST307.</title>
        <authorList>
            <person name="Jimenez Quiceno J."/>
            <person name="Salazar Ospina L."/>
            <person name="Tellez Carrasquilla S."/>
        </authorList>
    </citation>
    <scope>NUCLEOTIDE SEQUENCE</scope>
</reference>
<proteinExistence type="predicted"/>
<accession>A0AAU8HZS6</accession>
<protein>
    <submittedName>
        <fullName evidence="1">NinI-like serine-threonine phosphatase</fullName>
    </submittedName>
</protein>
<sequence>MKLYEFIKLEDDKDLFIIGDLHGCYDLYKKEKEF</sequence>
<evidence type="ECO:0000313" key="1">
    <source>
        <dbReference type="EMBL" id="XCI78173.1"/>
    </source>
</evidence>
<organism evidence="1">
    <name type="scientific">Klebsiella phage FKP3</name>
    <dbReference type="NCBI Taxonomy" id="3231233"/>
    <lineage>
        <taxon>Viruses</taxon>
        <taxon>Duplodnaviria</taxon>
        <taxon>Heunggongvirae</taxon>
        <taxon>Uroviricota</taxon>
        <taxon>Caudoviricetes</taxon>
        <taxon>Stephanstirmvirinae</taxon>
        <taxon>Justusliebigvirus</taxon>
    </lineage>
</organism>